<dbReference type="CDD" id="cd19769">
    <property type="entry name" value="Bbox2_TRIM16-like"/>
    <property type="match status" value="1"/>
</dbReference>
<accession>A0A673MI72</accession>
<dbReference type="Ensembl" id="ENSSRHT00000092379.1">
    <property type="protein sequence ID" value="ENSSRHP00000089954.1"/>
    <property type="gene ID" value="ENSSRHG00000044431.1"/>
</dbReference>
<dbReference type="SUPFAM" id="SSF57850">
    <property type="entry name" value="RING/U-box"/>
    <property type="match status" value="1"/>
</dbReference>
<evidence type="ECO:0000256" key="2">
    <source>
        <dbReference type="ARBA" id="ARBA00022771"/>
    </source>
</evidence>
<evidence type="ECO:0000256" key="5">
    <source>
        <dbReference type="SAM" id="SignalP"/>
    </source>
</evidence>
<keyword evidence="8" id="KW-1185">Reference proteome</keyword>
<dbReference type="InterPro" id="IPR000315">
    <property type="entry name" value="Znf_B-box"/>
</dbReference>
<feature type="signal peptide" evidence="5">
    <location>
        <begin position="1"/>
        <end position="18"/>
    </location>
</feature>
<dbReference type="SMART" id="SM00336">
    <property type="entry name" value="BBOX"/>
    <property type="match status" value="1"/>
</dbReference>
<dbReference type="PROSITE" id="PS50119">
    <property type="entry name" value="ZF_BBOX"/>
    <property type="match status" value="1"/>
</dbReference>
<dbReference type="InterPro" id="IPR013083">
    <property type="entry name" value="Znf_RING/FYVE/PHD"/>
</dbReference>
<dbReference type="PANTHER" id="PTHR25465">
    <property type="entry name" value="B-BOX DOMAIN CONTAINING"/>
    <property type="match status" value="1"/>
</dbReference>
<name>A0A673MI72_9TELE</name>
<evidence type="ECO:0000256" key="4">
    <source>
        <dbReference type="PROSITE-ProRule" id="PRU00024"/>
    </source>
</evidence>
<evidence type="ECO:0000313" key="7">
    <source>
        <dbReference type="Ensembl" id="ENSSRHP00000089954.1"/>
    </source>
</evidence>
<feature type="domain" description="B box-type" evidence="6">
    <location>
        <begin position="86"/>
        <end position="126"/>
    </location>
</feature>
<reference evidence="7" key="2">
    <citation type="submission" date="2025-09" db="UniProtKB">
        <authorList>
            <consortium name="Ensembl"/>
        </authorList>
    </citation>
    <scope>IDENTIFICATION</scope>
</reference>
<evidence type="ECO:0000313" key="8">
    <source>
        <dbReference type="Proteomes" id="UP000472270"/>
    </source>
</evidence>
<dbReference type="Gene3D" id="3.30.160.60">
    <property type="entry name" value="Classic Zinc Finger"/>
    <property type="match status" value="1"/>
</dbReference>
<sequence length="269" mass="31667">HVSQLLKLLLNKLKCSVCLDVFTDPVSTPCGHKFCKILCDICDESRLKALKSRLLCQASYCKTHLDLHQRVLSLKKHKLMDPVKNMKDYICQKHERPLELFCRDDQTYVCVFCTDGDHKTHNTVPLEEENGKSIFSDQIQLMKTQKDVHQMIQDKNKKIQDIIYFTELRKVSLRYTISNNIENRHRQTLTTANLETHVSAVFEPFSLYDIRSPIRSHDHKNHHDFFTMPIVRLEQPKITQCVLGLTEVHREGNLKQFFFFNGWHHLINH</sequence>
<proteinExistence type="predicted"/>
<dbReference type="InterPro" id="IPR001841">
    <property type="entry name" value="Znf_RING"/>
</dbReference>
<keyword evidence="5" id="KW-0732">Signal</keyword>
<dbReference type="InterPro" id="IPR051051">
    <property type="entry name" value="E3_ubiq-ligase_TRIM/RNF"/>
</dbReference>
<evidence type="ECO:0000256" key="3">
    <source>
        <dbReference type="ARBA" id="ARBA00022833"/>
    </source>
</evidence>
<keyword evidence="2 4" id="KW-0863">Zinc-finger</keyword>
<dbReference type="SUPFAM" id="SSF57845">
    <property type="entry name" value="B-box zinc-binding domain"/>
    <property type="match status" value="1"/>
</dbReference>
<feature type="chain" id="PRO_5025610272" description="B box-type domain-containing protein" evidence="5">
    <location>
        <begin position="19"/>
        <end position="269"/>
    </location>
</feature>
<protein>
    <recommendedName>
        <fullName evidence="6">B box-type domain-containing protein</fullName>
    </recommendedName>
</protein>
<dbReference type="Proteomes" id="UP000472270">
    <property type="component" value="Unassembled WGS sequence"/>
</dbReference>
<dbReference type="AlphaFoldDB" id="A0A673MI72"/>
<dbReference type="GO" id="GO:0008270">
    <property type="term" value="F:zinc ion binding"/>
    <property type="evidence" value="ECO:0007669"/>
    <property type="project" value="UniProtKB-KW"/>
</dbReference>
<keyword evidence="1" id="KW-0479">Metal-binding</keyword>
<evidence type="ECO:0000259" key="6">
    <source>
        <dbReference type="PROSITE" id="PS50119"/>
    </source>
</evidence>
<dbReference type="Pfam" id="PF13923">
    <property type="entry name" value="zf-C3HC4_2"/>
    <property type="match status" value="1"/>
</dbReference>
<dbReference type="PANTHER" id="PTHR25465:SF32">
    <property type="entry name" value="BLOODTHIRSTY-RELATED GENE FAMILY, MEMBER 16 ISOFORM X1-RELATED"/>
    <property type="match status" value="1"/>
</dbReference>
<reference evidence="7" key="1">
    <citation type="submission" date="2025-08" db="UniProtKB">
        <authorList>
            <consortium name="Ensembl"/>
        </authorList>
    </citation>
    <scope>IDENTIFICATION</scope>
</reference>
<organism evidence="7 8">
    <name type="scientific">Sinocyclocheilus rhinocerous</name>
    <dbReference type="NCBI Taxonomy" id="307959"/>
    <lineage>
        <taxon>Eukaryota</taxon>
        <taxon>Metazoa</taxon>
        <taxon>Chordata</taxon>
        <taxon>Craniata</taxon>
        <taxon>Vertebrata</taxon>
        <taxon>Euteleostomi</taxon>
        <taxon>Actinopterygii</taxon>
        <taxon>Neopterygii</taxon>
        <taxon>Teleostei</taxon>
        <taxon>Ostariophysi</taxon>
        <taxon>Cypriniformes</taxon>
        <taxon>Cyprinidae</taxon>
        <taxon>Cyprininae</taxon>
        <taxon>Sinocyclocheilus</taxon>
    </lineage>
</organism>
<evidence type="ECO:0000256" key="1">
    <source>
        <dbReference type="ARBA" id="ARBA00022723"/>
    </source>
</evidence>
<keyword evidence="3" id="KW-0862">Zinc</keyword>
<dbReference type="Gene3D" id="3.30.40.10">
    <property type="entry name" value="Zinc/RING finger domain, C3HC4 (zinc finger)"/>
    <property type="match status" value="1"/>
</dbReference>
<dbReference type="Pfam" id="PF00643">
    <property type="entry name" value="zf-B_box"/>
    <property type="match status" value="1"/>
</dbReference>